<gene>
    <name evidence="5" type="ORF">DES31_1821</name>
</gene>
<dbReference type="NCBIfam" id="TIGR03695">
    <property type="entry name" value="menH_SHCHC"/>
    <property type="match status" value="1"/>
</dbReference>
<dbReference type="Gene3D" id="3.40.50.1820">
    <property type="entry name" value="alpha/beta hydrolase"/>
    <property type="match status" value="1"/>
</dbReference>
<evidence type="ECO:0000256" key="2">
    <source>
        <dbReference type="ARBA" id="ARBA00023239"/>
    </source>
</evidence>
<proteinExistence type="predicted"/>
<name>A0A420XF82_9PAST</name>
<reference evidence="5 6" key="1">
    <citation type="submission" date="2018-10" db="EMBL/GenBank/DDBJ databases">
        <title>Genomic Encyclopedia of Type Strains, Phase IV (KMG-IV): sequencing the most valuable type-strain genomes for metagenomic binning, comparative biology and taxonomic classification.</title>
        <authorList>
            <person name="Goeker M."/>
        </authorList>
    </citation>
    <scope>NUCLEOTIDE SEQUENCE [LARGE SCALE GENOMIC DNA]</scope>
    <source>
        <strain evidence="5 6">DSM 23800</strain>
    </source>
</reference>
<evidence type="ECO:0000259" key="4">
    <source>
        <dbReference type="Pfam" id="PF00561"/>
    </source>
</evidence>
<evidence type="ECO:0000256" key="3">
    <source>
        <dbReference type="NCBIfam" id="TIGR03695"/>
    </source>
</evidence>
<evidence type="ECO:0000313" key="5">
    <source>
        <dbReference type="EMBL" id="RKR70811.1"/>
    </source>
</evidence>
<dbReference type="InterPro" id="IPR029058">
    <property type="entry name" value="AB_hydrolase_fold"/>
</dbReference>
<keyword evidence="2" id="KW-0456">Lyase</keyword>
<accession>A0A420XF82</accession>
<dbReference type="InterPro" id="IPR022485">
    <property type="entry name" value="SHCHC_synthase_MenH"/>
</dbReference>
<dbReference type="Proteomes" id="UP000280099">
    <property type="component" value="Unassembled WGS sequence"/>
</dbReference>
<sequence>MLAYQWHKTSGTPVVFLHGLLGSQQDWVCVVHYLQNIPRIRPLTLDLPFHAFSKNIHCQGFEDMRAILDKTLNHLLDQQPFWLVGYSLGGRIALDYTLQMNPSNLLGTILEGANIGLKTDEEKALRWENDKAWGERFRTENLNTVLTDWYHQPVFANLDPDKRLDLIETRQKNNDGKQIASMLEATSLAKQDFYGNFPWESRNIQFLIGEKDEKFKNIAKQYNLPYQLIAKAGHNTHQASPELFANSLLNIINRK</sequence>
<dbReference type="GO" id="GO:0009234">
    <property type="term" value="P:menaquinone biosynthetic process"/>
    <property type="evidence" value="ECO:0007669"/>
    <property type="project" value="UniProtKB-UniRule"/>
</dbReference>
<dbReference type="NCBIfam" id="NF008340">
    <property type="entry name" value="PRK11126.1"/>
    <property type="match status" value="1"/>
</dbReference>
<evidence type="ECO:0000313" key="6">
    <source>
        <dbReference type="Proteomes" id="UP000280099"/>
    </source>
</evidence>
<feature type="domain" description="AB hydrolase-1" evidence="4">
    <location>
        <begin position="13"/>
        <end position="223"/>
    </location>
</feature>
<dbReference type="GO" id="GO:0070205">
    <property type="term" value="F:2-succinyl-6-hydroxy-2,4-cyclohexadiene-1-carboxylate synthase activity"/>
    <property type="evidence" value="ECO:0007669"/>
    <property type="project" value="UniProtKB-UniRule"/>
</dbReference>
<keyword evidence="1" id="KW-0474">Menaquinone biosynthesis</keyword>
<evidence type="ECO:0000256" key="1">
    <source>
        <dbReference type="ARBA" id="ARBA00022428"/>
    </source>
</evidence>
<dbReference type="PANTHER" id="PTHR42916:SF1">
    <property type="entry name" value="PROTEIN PHYLLO, CHLOROPLASTIC"/>
    <property type="match status" value="1"/>
</dbReference>
<comment type="caution">
    <text evidence="5">The sequence shown here is derived from an EMBL/GenBank/DDBJ whole genome shotgun (WGS) entry which is preliminary data.</text>
</comment>
<keyword evidence="6" id="KW-1185">Reference proteome</keyword>
<dbReference type="EC" id="4.2.99.20" evidence="3"/>
<organism evidence="5 6">
    <name type="scientific">Otariodibacter oris</name>
    <dbReference type="NCBI Taxonomy" id="1032623"/>
    <lineage>
        <taxon>Bacteria</taxon>
        <taxon>Pseudomonadati</taxon>
        <taxon>Pseudomonadota</taxon>
        <taxon>Gammaproteobacteria</taxon>
        <taxon>Pasteurellales</taxon>
        <taxon>Pasteurellaceae</taxon>
        <taxon>Otariodibacter</taxon>
    </lineage>
</organism>
<protein>
    <recommendedName>
        <fullName evidence="3">2-succinyl-6-hydroxy-2,4-cyclohexadiene-1-carboxylate synthase</fullName>
        <ecNumber evidence="3">4.2.99.20</ecNumber>
    </recommendedName>
</protein>
<dbReference type="PANTHER" id="PTHR42916">
    <property type="entry name" value="2-SUCCINYL-5-ENOLPYRUVYL-6-HYDROXY-3-CYCLOHEXENE-1-CARBOXYLATE SYNTHASE"/>
    <property type="match status" value="1"/>
</dbReference>
<dbReference type="SUPFAM" id="SSF53474">
    <property type="entry name" value="alpha/beta-Hydrolases"/>
    <property type="match status" value="1"/>
</dbReference>
<dbReference type="InterPro" id="IPR000073">
    <property type="entry name" value="AB_hydrolase_1"/>
</dbReference>
<dbReference type="RefSeq" id="WP_121124169.1">
    <property type="nucleotide sequence ID" value="NZ_CP016604.1"/>
</dbReference>
<dbReference type="AlphaFoldDB" id="A0A420XF82"/>
<dbReference type="Pfam" id="PF00561">
    <property type="entry name" value="Abhydrolase_1"/>
    <property type="match status" value="1"/>
</dbReference>
<dbReference type="OrthoDB" id="9808398at2"/>
<dbReference type="EMBL" id="RBJC01000010">
    <property type="protein sequence ID" value="RKR70811.1"/>
    <property type="molecule type" value="Genomic_DNA"/>
</dbReference>